<organism evidence="3 4">
    <name type="scientific">Roseimaritima ulvae</name>
    <dbReference type="NCBI Taxonomy" id="980254"/>
    <lineage>
        <taxon>Bacteria</taxon>
        <taxon>Pseudomonadati</taxon>
        <taxon>Planctomycetota</taxon>
        <taxon>Planctomycetia</taxon>
        <taxon>Pirellulales</taxon>
        <taxon>Pirellulaceae</taxon>
        <taxon>Roseimaritima</taxon>
    </lineage>
</organism>
<name>A0A5B9R0I1_9BACT</name>
<accession>A0A5B9R0I1</accession>
<evidence type="ECO:0000313" key="4">
    <source>
        <dbReference type="Proteomes" id="UP000325286"/>
    </source>
</evidence>
<dbReference type="KEGG" id="rul:UC8_17690"/>
<reference evidence="3 4" key="1">
    <citation type="submission" date="2019-08" db="EMBL/GenBank/DDBJ databases">
        <title>Deep-cultivation of Planctomycetes and their phenomic and genomic characterization uncovers novel biology.</title>
        <authorList>
            <person name="Wiegand S."/>
            <person name="Jogler M."/>
            <person name="Boedeker C."/>
            <person name="Pinto D."/>
            <person name="Vollmers J."/>
            <person name="Rivas-Marin E."/>
            <person name="Kohn T."/>
            <person name="Peeters S.H."/>
            <person name="Heuer A."/>
            <person name="Rast P."/>
            <person name="Oberbeckmann S."/>
            <person name="Bunk B."/>
            <person name="Jeske O."/>
            <person name="Meyerdierks A."/>
            <person name="Storesund J.E."/>
            <person name="Kallscheuer N."/>
            <person name="Luecker S."/>
            <person name="Lage O.M."/>
            <person name="Pohl T."/>
            <person name="Merkel B.J."/>
            <person name="Hornburger P."/>
            <person name="Mueller R.-W."/>
            <person name="Bruemmer F."/>
            <person name="Labrenz M."/>
            <person name="Spormann A.M."/>
            <person name="Op den Camp H."/>
            <person name="Overmann J."/>
            <person name="Amann R."/>
            <person name="Jetten M.S.M."/>
            <person name="Mascher T."/>
            <person name="Medema M.H."/>
            <person name="Devos D.P."/>
            <person name="Kaster A.-K."/>
            <person name="Ovreas L."/>
            <person name="Rohde M."/>
            <person name="Galperin M.Y."/>
            <person name="Jogler C."/>
        </authorList>
    </citation>
    <scope>NUCLEOTIDE SEQUENCE [LARGE SCALE GENOMIC DNA]</scope>
    <source>
        <strain evidence="3 4">UC8</strain>
    </source>
</reference>
<dbReference type="PANTHER" id="PTHR30012:SF0">
    <property type="entry name" value="TYPE II SECRETION SYSTEM PROTEIN F-RELATED"/>
    <property type="match status" value="1"/>
</dbReference>
<dbReference type="InterPro" id="IPR003004">
    <property type="entry name" value="GspF/PilC"/>
</dbReference>
<gene>
    <name evidence="3" type="ORF">UC8_17690</name>
</gene>
<dbReference type="EMBL" id="CP042914">
    <property type="protein sequence ID" value="QEG39771.1"/>
    <property type="molecule type" value="Genomic_DNA"/>
</dbReference>
<protein>
    <submittedName>
        <fullName evidence="3">Type IV pilin biogenesis protein</fullName>
    </submittedName>
</protein>
<keyword evidence="2" id="KW-0472">Membrane</keyword>
<evidence type="ECO:0000256" key="2">
    <source>
        <dbReference type="SAM" id="Phobius"/>
    </source>
</evidence>
<feature type="region of interest" description="Disordered" evidence="1">
    <location>
        <begin position="1"/>
        <end position="29"/>
    </location>
</feature>
<dbReference type="OrthoDB" id="242349at2"/>
<proteinExistence type="predicted"/>
<feature type="transmembrane region" description="Helical" evidence="2">
    <location>
        <begin position="183"/>
        <end position="208"/>
    </location>
</feature>
<sequence length="386" mass="41712">MSTSSAALNDDASLPSASPAGWEGEGQLRATSAAHRATIRVLARTYSQPLQTAAAMDCLAGEFRGAAGRRMQQFAWFLNAGVPIGEAIQRTPNLLHQAHGVALRMAEQAGNFQDVCSALLQPDPGVASQSDLDRSQSTSQQLRVLAGFLVAWFVLTFFAIFIVPTFEAMFDEFELELPATFKLFVALMRVVTVVFPVLVTLLIIYFAFRAPLILESLTNRWNPNLGGRREMPPPLAVRALLANATEAEVIAGSGQLDATDHSMGSGPSLSAGIDKLSSVHSTPAIRKKLQAASQRTQQGQDGWSAVAEQGLLSRQESNILLTAQTPQTQAWLLRWFIARKIHRRRARSGFAWRLTSFLSLAVLSAIVALAAISVYSVLIGLISGLS</sequence>
<keyword evidence="4" id="KW-1185">Reference proteome</keyword>
<feature type="transmembrane region" description="Helical" evidence="2">
    <location>
        <begin position="350"/>
        <end position="383"/>
    </location>
</feature>
<keyword evidence="2" id="KW-0812">Transmembrane</keyword>
<dbReference type="AlphaFoldDB" id="A0A5B9R0I1"/>
<evidence type="ECO:0000256" key="1">
    <source>
        <dbReference type="SAM" id="MobiDB-lite"/>
    </source>
</evidence>
<evidence type="ECO:0000313" key="3">
    <source>
        <dbReference type="EMBL" id="QEG39771.1"/>
    </source>
</evidence>
<keyword evidence="2" id="KW-1133">Transmembrane helix</keyword>
<feature type="transmembrane region" description="Helical" evidence="2">
    <location>
        <begin position="144"/>
        <end position="163"/>
    </location>
</feature>
<dbReference type="Proteomes" id="UP000325286">
    <property type="component" value="Chromosome"/>
</dbReference>
<dbReference type="PANTHER" id="PTHR30012">
    <property type="entry name" value="GENERAL SECRETION PATHWAY PROTEIN"/>
    <property type="match status" value="1"/>
</dbReference>
<dbReference type="RefSeq" id="WP_068134306.1">
    <property type="nucleotide sequence ID" value="NZ_CP042914.1"/>
</dbReference>